<feature type="transmembrane region" description="Helical" evidence="6">
    <location>
        <begin position="347"/>
        <end position="367"/>
    </location>
</feature>
<dbReference type="PANTHER" id="PTHR45649:SF14">
    <property type="entry name" value="GABA PERMEASE"/>
    <property type="match status" value="1"/>
</dbReference>
<feature type="transmembrane region" description="Helical" evidence="6">
    <location>
        <begin position="34"/>
        <end position="61"/>
    </location>
</feature>
<dbReference type="Proteomes" id="UP000191518">
    <property type="component" value="Unassembled WGS sequence"/>
</dbReference>
<dbReference type="GO" id="GO:0022857">
    <property type="term" value="F:transmembrane transporter activity"/>
    <property type="evidence" value="ECO:0007669"/>
    <property type="project" value="InterPro"/>
</dbReference>
<comment type="caution">
    <text evidence="8">The sequence shown here is derived from an EMBL/GenBank/DDBJ whole genome shotgun (WGS) entry which is preliminary data.</text>
</comment>
<evidence type="ECO:0000256" key="1">
    <source>
        <dbReference type="ARBA" id="ARBA00004141"/>
    </source>
</evidence>
<feature type="domain" description="Amine oxidase" evidence="7">
    <location>
        <begin position="498"/>
        <end position="897"/>
    </location>
</feature>
<keyword evidence="3 6" id="KW-0812">Transmembrane</keyword>
<evidence type="ECO:0000256" key="5">
    <source>
        <dbReference type="ARBA" id="ARBA00023136"/>
    </source>
</evidence>
<keyword evidence="4 6" id="KW-1133">Transmembrane helix</keyword>
<gene>
    <name evidence="8" type="ORF">PENVUL_c002G07608</name>
</gene>
<accession>A0A1V6SC29</accession>
<feature type="transmembrane region" description="Helical" evidence="6">
    <location>
        <begin position="89"/>
        <end position="113"/>
    </location>
</feature>
<keyword evidence="5 6" id="KW-0472">Membrane</keyword>
<dbReference type="Gene3D" id="3.90.660.10">
    <property type="match status" value="2"/>
</dbReference>
<reference evidence="9" key="1">
    <citation type="journal article" date="2017" name="Nat. Microbiol.">
        <title>Global analysis of biosynthetic gene clusters reveals vast potential of secondary metabolite production in Penicillium species.</title>
        <authorList>
            <person name="Nielsen J.C."/>
            <person name="Grijseels S."/>
            <person name="Prigent S."/>
            <person name="Ji B."/>
            <person name="Dainat J."/>
            <person name="Nielsen K.F."/>
            <person name="Frisvad J.C."/>
            <person name="Workman M."/>
            <person name="Nielsen J."/>
        </authorList>
    </citation>
    <scope>NUCLEOTIDE SEQUENCE [LARGE SCALE GENOMIC DNA]</scope>
    <source>
        <strain evidence="9">IBT 29486</strain>
    </source>
</reference>
<evidence type="ECO:0000256" key="2">
    <source>
        <dbReference type="ARBA" id="ARBA00022448"/>
    </source>
</evidence>
<name>A0A1V6SC29_9EURO</name>
<dbReference type="Pfam" id="PF13520">
    <property type="entry name" value="AA_permease_2"/>
    <property type="match status" value="1"/>
</dbReference>
<feature type="transmembrane region" description="Helical" evidence="6">
    <location>
        <begin position="419"/>
        <end position="443"/>
    </location>
</feature>
<feature type="transmembrane region" description="Helical" evidence="6">
    <location>
        <begin position="243"/>
        <end position="264"/>
    </location>
</feature>
<dbReference type="Gene3D" id="6.10.140.1210">
    <property type="match status" value="1"/>
</dbReference>
<feature type="transmembrane region" description="Helical" evidence="6">
    <location>
        <begin position="373"/>
        <end position="398"/>
    </location>
</feature>
<evidence type="ECO:0000256" key="3">
    <source>
        <dbReference type="ARBA" id="ARBA00022692"/>
    </source>
</evidence>
<protein>
    <recommendedName>
        <fullName evidence="7">Amine oxidase domain-containing protein</fullName>
    </recommendedName>
</protein>
<sequence length="935" mass="103544">MNETSLKVERPQSDDEARLAALGQEQVMGRHFNVWSLIFLAFCTSGFAASAIGALAIALALAEFSSMVPTAGGQYHYAAALSPLKYRRLFSWIAGWATIWSWLLSALTGIFSNAMQLQAYIILFAPDYNYQRWYTSFIVIAMNTCFLGINILGTRWLHRLTFFGIVLHIAGYITIIVCLLAKVHPKNTAEYVFSDLTNLSVWKSDGVSWSIGLMSSGVAFINWDSATHMAEEMQNASRDLPRVLYGCVALSGLLTFPWVIALAFCITDIQGLVSRPVGRICPLVQLVYNISGGSQTMTLGITWYFLFLGFFIGGPGCMAASSRVIWSFAREGGLPECFSRVHGSLEVPVNALLISWVGISALALIYIGNETALYGIASGVMVIMIFSYALPIFLRISYGFEHTSLQPGPFTLGVRSMPINIFAACWCVYLIIFLCFPSVIPVTPQNMNYAPLIFGASMLVATGTWWIYGGRLYLGVLSALEPVMLVWSPLETWLLKSTLLLEARDRLGGHTWHATVDGFNYEMGGTLIHWHMPHIYHEVSLYGLHNDWIFTQNLGGKEDYFTTITGTKRNKMSHKEEADICGRVFRIFSNVDGNDLQQTWKYAFDQTHDQLSDEEVSVLTAQLMQMGGNTLDKMGLVGALRWWALGGHTPTSLNDIALHTRLRSGNTELHRRIFEHALSTDNLSYGFSSPVQRIEDAGDIVTVTTRDGKKWKAKSVICTVPFNVLSSVDFSPRLPEDKVTALQLQSVNKCNKVHVDMKGPDYLSWGSMATPGNGLISAFGDHLTLANDTHLVCVGLDPECSTGITLDNLDTLKDAVVQLLPENKQGEAVINRIVSHDWNKDEFENGTLFFPPPNATAKYLPVLQRPHGNVFFASADWSDGWCGWTDGAVQSGMQTAHQFILEQKKAPVVKKKALLKGQSIDLSIDLSKGIVRCVI</sequence>
<dbReference type="InterPro" id="IPR002937">
    <property type="entry name" value="Amino_oxidase"/>
</dbReference>
<dbReference type="Pfam" id="PF01593">
    <property type="entry name" value="Amino_oxidase"/>
    <property type="match status" value="1"/>
</dbReference>
<proteinExistence type="predicted"/>
<dbReference type="InterPro" id="IPR002293">
    <property type="entry name" value="AA/rel_permease1"/>
</dbReference>
<feature type="transmembrane region" description="Helical" evidence="6">
    <location>
        <begin position="206"/>
        <end position="223"/>
    </location>
</feature>
<dbReference type="Gene3D" id="1.20.1740.10">
    <property type="entry name" value="Amino acid/polyamine transporter I"/>
    <property type="match status" value="1"/>
</dbReference>
<dbReference type="InterPro" id="IPR036188">
    <property type="entry name" value="FAD/NAD-bd_sf"/>
</dbReference>
<dbReference type="GO" id="GO:0016491">
    <property type="term" value="F:oxidoreductase activity"/>
    <property type="evidence" value="ECO:0007669"/>
    <property type="project" value="InterPro"/>
</dbReference>
<evidence type="ECO:0000256" key="6">
    <source>
        <dbReference type="SAM" id="Phobius"/>
    </source>
</evidence>
<organism evidence="8 9">
    <name type="scientific">Penicillium vulpinum</name>
    <dbReference type="NCBI Taxonomy" id="29845"/>
    <lineage>
        <taxon>Eukaryota</taxon>
        <taxon>Fungi</taxon>
        <taxon>Dikarya</taxon>
        <taxon>Ascomycota</taxon>
        <taxon>Pezizomycotina</taxon>
        <taxon>Eurotiomycetes</taxon>
        <taxon>Eurotiomycetidae</taxon>
        <taxon>Eurotiales</taxon>
        <taxon>Aspergillaceae</taxon>
        <taxon>Penicillium</taxon>
    </lineage>
</organism>
<feature type="transmembrane region" description="Helical" evidence="6">
    <location>
        <begin position="133"/>
        <end position="153"/>
    </location>
</feature>
<evidence type="ECO:0000313" key="9">
    <source>
        <dbReference type="Proteomes" id="UP000191518"/>
    </source>
</evidence>
<dbReference type="GO" id="GO:0016020">
    <property type="term" value="C:membrane"/>
    <property type="evidence" value="ECO:0007669"/>
    <property type="project" value="UniProtKB-SubCell"/>
</dbReference>
<feature type="transmembrane region" description="Helical" evidence="6">
    <location>
        <begin position="160"/>
        <end position="183"/>
    </location>
</feature>
<keyword evidence="9" id="KW-1185">Reference proteome</keyword>
<evidence type="ECO:0000256" key="4">
    <source>
        <dbReference type="ARBA" id="ARBA00022989"/>
    </source>
</evidence>
<dbReference type="EMBL" id="MDYP01000002">
    <property type="protein sequence ID" value="OQE11486.1"/>
    <property type="molecule type" value="Genomic_DNA"/>
</dbReference>
<dbReference type="AlphaFoldDB" id="A0A1V6SC29"/>
<dbReference type="PANTHER" id="PTHR45649">
    <property type="entry name" value="AMINO-ACID PERMEASE BAT1"/>
    <property type="match status" value="1"/>
</dbReference>
<dbReference type="Gene3D" id="3.50.50.60">
    <property type="entry name" value="FAD/NAD(P)-binding domain"/>
    <property type="match status" value="1"/>
</dbReference>
<comment type="subcellular location">
    <subcellularLocation>
        <location evidence="1">Membrane</location>
        <topology evidence="1">Multi-pass membrane protein</topology>
    </subcellularLocation>
</comment>
<feature type="transmembrane region" description="Helical" evidence="6">
    <location>
        <begin position="449"/>
        <end position="468"/>
    </location>
</feature>
<keyword evidence="2" id="KW-0813">Transport</keyword>
<dbReference type="SUPFAM" id="SSF51905">
    <property type="entry name" value="FAD/NAD(P)-binding domain"/>
    <property type="match status" value="1"/>
</dbReference>
<feature type="transmembrane region" description="Helical" evidence="6">
    <location>
        <begin position="301"/>
        <end position="326"/>
    </location>
</feature>
<evidence type="ECO:0000259" key="7">
    <source>
        <dbReference type="Pfam" id="PF01593"/>
    </source>
</evidence>
<evidence type="ECO:0000313" key="8">
    <source>
        <dbReference type="EMBL" id="OQE11486.1"/>
    </source>
</evidence>
<dbReference type="STRING" id="29845.A0A1V6SC29"/>